<comment type="caution">
    <text evidence="1">The sequence shown here is derived from an EMBL/GenBank/DDBJ whole genome shotgun (WGS) entry which is preliminary data.</text>
</comment>
<name>A0AAD6Y391_9AGAR</name>
<reference evidence="1" key="1">
    <citation type="submission" date="2023-03" db="EMBL/GenBank/DDBJ databases">
        <title>Massive genome expansion in bonnet fungi (Mycena s.s.) driven by repeated elements and novel gene families across ecological guilds.</title>
        <authorList>
            <consortium name="Lawrence Berkeley National Laboratory"/>
            <person name="Harder C.B."/>
            <person name="Miyauchi S."/>
            <person name="Viragh M."/>
            <person name="Kuo A."/>
            <person name="Thoen E."/>
            <person name="Andreopoulos B."/>
            <person name="Lu D."/>
            <person name="Skrede I."/>
            <person name="Drula E."/>
            <person name="Henrissat B."/>
            <person name="Morin E."/>
            <person name="Kohler A."/>
            <person name="Barry K."/>
            <person name="LaButti K."/>
            <person name="Morin E."/>
            <person name="Salamov A."/>
            <person name="Lipzen A."/>
            <person name="Mereny Z."/>
            <person name="Hegedus B."/>
            <person name="Baldrian P."/>
            <person name="Stursova M."/>
            <person name="Weitz H."/>
            <person name="Taylor A."/>
            <person name="Grigoriev I.V."/>
            <person name="Nagy L.G."/>
            <person name="Martin F."/>
            <person name="Kauserud H."/>
        </authorList>
    </citation>
    <scope>NUCLEOTIDE SEQUENCE</scope>
    <source>
        <strain evidence="1">9144</strain>
    </source>
</reference>
<protein>
    <submittedName>
        <fullName evidence="1">Uncharacterized protein</fullName>
    </submittedName>
</protein>
<organism evidence="1 2">
    <name type="scientific">Mycena pura</name>
    <dbReference type="NCBI Taxonomy" id="153505"/>
    <lineage>
        <taxon>Eukaryota</taxon>
        <taxon>Fungi</taxon>
        <taxon>Dikarya</taxon>
        <taxon>Basidiomycota</taxon>
        <taxon>Agaricomycotina</taxon>
        <taxon>Agaricomycetes</taxon>
        <taxon>Agaricomycetidae</taxon>
        <taxon>Agaricales</taxon>
        <taxon>Marasmiineae</taxon>
        <taxon>Mycenaceae</taxon>
        <taxon>Mycena</taxon>
    </lineage>
</organism>
<dbReference type="Proteomes" id="UP001219525">
    <property type="component" value="Unassembled WGS sequence"/>
</dbReference>
<proteinExistence type="predicted"/>
<dbReference type="EMBL" id="JARJCW010000098">
    <property type="protein sequence ID" value="KAJ7194416.1"/>
    <property type="molecule type" value="Genomic_DNA"/>
</dbReference>
<keyword evidence="2" id="KW-1185">Reference proteome</keyword>
<evidence type="ECO:0000313" key="2">
    <source>
        <dbReference type="Proteomes" id="UP001219525"/>
    </source>
</evidence>
<dbReference type="AlphaFoldDB" id="A0AAD6Y391"/>
<accession>A0AAD6Y391</accession>
<evidence type="ECO:0000313" key="1">
    <source>
        <dbReference type="EMBL" id="KAJ7194416.1"/>
    </source>
</evidence>
<sequence length="206" mass="22555">MPSAWTLFLEPTTYPLRAALALRMHSPESSHPPARPGGCPVTMRGAGGLLAGATREVYGGAGSRCREWQMREDTVQMGADTGSILRMGKVSFSKMEKVFEVLSKIPKIGGPSWRKTSVFCIFEIFDVIPSCLASGSTFSRLGHHGAPTGSQFIWHRDLIFDATGNVKKLGPACYRDPGRTSAHLVQHLRPNNVFDIPENVKICLRT</sequence>
<gene>
    <name evidence="1" type="ORF">GGX14DRAFT_404686</name>
</gene>